<dbReference type="InterPro" id="IPR011701">
    <property type="entry name" value="MFS"/>
</dbReference>
<evidence type="ECO:0000256" key="2">
    <source>
        <dbReference type="ARBA" id="ARBA00022448"/>
    </source>
</evidence>
<organism evidence="7 8">
    <name type="scientific">Clostridium felsineum</name>
    <dbReference type="NCBI Taxonomy" id="36839"/>
    <lineage>
        <taxon>Bacteria</taxon>
        <taxon>Bacillati</taxon>
        <taxon>Bacillota</taxon>
        <taxon>Clostridia</taxon>
        <taxon>Eubacteriales</taxon>
        <taxon>Clostridiaceae</taxon>
        <taxon>Clostridium</taxon>
    </lineage>
</organism>
<reference evidence="7 8" key="1">
    <citation type="submission" date="2022-04" db="EMBL/GenBank/DDBJ databases">
        <title>Genome sequence of C. roseum typestrain.</title>
        <authorList>
            <person name="Poehlein A."/>
            <person name="Schoch T."/>
            <person name="Duerre P."/>
            <person name="Daniel R."/>
        </authorList>
    </citation>
    <scope>NUCLEOTIDE SEQUENCE [LARGE SCALE GENOMIC DNA]</scope>
    <source>
        <strain evidence="7 8">DSM 7320</strain>
    </source>
</reference>
<evidence type="ECO:0000256" key="3">
    <source>
        <dbReference type="ARBA" id="ARBA00022475"/>
    </source>
</evidence>
<evidence type="ECO:0000313" key="7">
    <source>
        <dbReference type="EMBL" id="URZ12846.1"/>
    </source>
</evidence>
<keyword evidence="5" id="KW-1133">Transmembrane helix</keyword>
<evidence type="ECO:0000313" key="8">
    <source>
        <dbReference type="Proteomes" id="UP000190951"/>
    </source>
</evidence>
<dbReference type="InterPro" id="IPR036259">
    <property type="entry name" value="MFS_trans_sf"/>
</dbReference>
<comment type="subcellular location">
    <subcellularLocation>
        <location evidence="1">Cell membrane</location>
        <topology evidence="1">Multi-pass membrane protein</topology>
    </subcellularLocation>
</comment>
<accession>A0A1S8MGM3</accession>
<name>A0A1S8MGM3_9CLOT</name>
<keyword evidence="2" id="KW-0813">Transport</keyword>
<evidence type="ECO:0000256" key="4">
    <source>
        <dbReference type="ARBA" id="ARBA00022692"/>
    </source>
</evidence>
<dbReference type="AlphaFoldDB" id="A0A1S8MGM3"/>
<dbReference type="STRING" id="84029.CROST_38790"/>
<keyword evidence="3" id="KW-1003">Cell membrane</keyword>
<dbReference type="PROSITE" id="PS50850">
    <property type="entry name" value="MFS"/>
    <property type="match status" value="1"/>
</dbReference>
<dbReference type="CDD" id="cd17329">
    <property type="entry name" value="MFS_MdtH_MDR_like"/>
    <property type="match status" value="1"/>
</dbReference>
<keyword evidence="4" id="KW-0812">Transmembrane</keyword>
<keyword evidence="6" id="KW-0472">Membrane</keyword>
<dbReference type="InterPro" id="IPR020846">
    <property type="entry name" value="MFS_dom"/>
</dbReference>
<proteinExistence type="predicted"/>
<dbReference type="PANTHER" id="PTHR23517:SF3">
    <property type="entry name" value="INTEGRAL MEMBRANE TRANSPORT PROTEIN"/>
    <property type="match status" value="1"/>
</dbReference>
<dbReference type="GO" id="GO:0005886">
    <property type="term" value="C:plasma membrane"/>
    <property type="evidence" value="ECO:0007669"/>
    <property type="project" value="UniProtKB-SubCell"/>
</dbReference>
<dbReference type="PANTHER" id="PTHR23517">
    <property type="entry name" value="RESISTANCE PROTEIN MDTM, PUTATIVE-RELATED-RELATED"/>
    <property type="match status" value="1"/>
</dbReference>
<dbReference type="Gene3D" id="1.20.1250.20">
    <property type="entry name" value="MFS general substrate transporter like domains"/>
    <property type="match status" value="1"/>
</dbReference>
<dbReference type="EMBL" id="CP096983">
    <property type="protein sequence ID" value="URZ12846.1"/>
    <property type="molecule type" value="Genomic_DNA"/>
</dbReference>
<keyword evidence="8" id="KW-1185">Reference proteome</keyword>
<dbReference type="SUPFAM" id="SSF103473">
    <property type="entry name" value="MFS general substrate transporter"/>
    <property type="match status" value="1"/>
</dbReference>
<evidence type="ECO:0000256" key="1">
    <source>
        <dbReference type="ARBA" id="ARBA00004651"/>
    </source>
</evidence>
<protein>
    <submittedName>
        <fullName evidence="7">Na(+), Li(+), K(+)/H(+) antiporter</fullName>
    </submittedName>
</protein>
<dbReference type="GO" id="GO:0022857">
    <property type="term" value="F:transmembrane transporter activity"/>
    <property type="evidence" value="ECO:0007669"/>
    <property type="project" value="InterPro"/>
</dbReference>
<dbReference type="Proteomes" id="UP000190951">
    <property type="component" value="Chromosome"/>
</dbReference>
<dbReference type="Pfam" id="PF07690">
    <property type="entry name" value="MFS_1"/>
    <property type="match status" value="1"/>
</dbReference>
<dbReference type="RefSeq" id="WP_077832272.1">
    <property type="nucleotide sequence ID" value="NZ_CP096983.1"/>
</dbReference>
<dbReference type="InterPro" id="IPR050171">
    <property type="entry name" value="MFS_Transporters"/>
</dbReference>
<gene>
    <name evidence="7" type="primary">mdrP</name>
    <name evidence="7" type="ORF">CROST_035910</name>
</gene>
<sequence>MKIINNYRGLPKSIYFLFVVQVINCLGNFVFPFLSLLLTQKLKFSTSLTGTIVMVASVVGVPASFLGGRIADKISRKLTYILGQSLAAVAIMVCGFIRVPELIVTLLIASAFFNGFVRPSISAIVADLLPPSKRQMGSSLLYLGINFGVAIGPVVAGFLFNNYISLLFILDAVTSFIAVFIVIVFVKDTKPIKHKGEDNIEEKDEEGNLIQILLKRPFVVAFFGIDMIYSLVYRQCSFSMPITMNSIFGNSGSSKYGFLMSVNAITVVVLTVFVMHLTKKFKTLSNMALSGAFYALGLGMISVIGNNYLLFILSTVIWSIGEILGATNTGVYISNNSPRNCRARFGAVGELIASLGGAIGIFISGKVIDSFGVNTTWIIVFVLALLGAAFMLILQGVQKRYINFKIGQNKEV</sequence>
<evidence type="ECO:0000256" key="5">
    <source>
        <dbReference type="ARBA" id="ARBA00022989"/>
    </source>
</evidence>
<evidence type="ECO:0000256" key="6">
    <source>
        <dbReference type="ARBA" id="ARBA00023136"/>
    </source>
</evidence>
<dbReference type="KEGG" id="crw:CROST_035910"/>